<evidence type="ECO:0000313" key="3">
    <source>
        <dbReference type="Proteomes" id="UP000177360"/>
    </source>
</evidence>
<proteinExistence type="predicted"/>
<dbReference type="Proteomes" id="UP000177360">
    <property type="component" value="Unassembled WGS sequence"/>
</dbReference>
<name>A0A1G2E4W5_9BACT</name>
<comment type="caution">
    <text evidence="2">The sequence shown here is derived from an EMBL/GenBank/DDBJ whole genome shotgun (WGS) entry which is preliminary data.</text>
</comment>
<feature type="transmembrane region" description="Helical" evidence="1">
    <location>
        <begin position="66"/>
        <end position="87"/>
    </location>
</feature>
<keyword evidence="1" id="KW-1133">Transmembrane helix</keyword>
<protein>
    <submittedName>
        <fullName evidence="2">Uncharacterized protein</fullName>
    </submittedName>
</protein>
<evidence type="ECO:0000313" key="2">
    <source>
        <dbReference type="EMBL" id="OGZ20098.1"/>
    </source>
</evidence>
<keyword evidence="1" id="KW-0472">Membrane</keyword>
<evidence type="ECO:0000256" key="1">
    <source>
        <dbReference type="SAM" id="Phobius"/>
    </source>
</evidence>
<sequence length="119" mass="13423">MSDETPEETPQKNAPEAVRHPTLEIKKKGGWFQKIPSDILISPGGMVIMIVALLIEILGFIVPFPILNLIVILPFQIIFYILLITVAKVSIKSLILPSVAEFFFPFLPIWMIKILSSFF</sequence>
<dbReference type="AlphaFoldDB" id="A0A1G2E4W5"/>
<feature type="transmembrane region" description="Helical" evidence="1">
    <location>
        <begin position="39"/>
        <end position="60"/>
    </location>
</feature>
<keyword evidence="1" id="KW-0812">Transmembrane</keyword>
<gene>
    <name evidence="2" type="ORF">A2626_01490</name>
</gene>
<reference evidence="2 3" key="1">
    <citation type="journal article" date="2016" name="Nat. Commun.">
        <title>Thousands of microbial genomes shed light on interconnected biogeochemical processes in an aquifer system.</title>
        <authorList>
            <person name="Anantharaman K."/>
            <person name="Brown C.T."/>
            <person name="Hug L.A."/>
            <person name="Sharon I."/>
            <person name="Castelle C.J."/>
            <person name="Probst A.J."/>
            <person name="Thomas B.C."/>
            <person name="Singh A."/>
            <person name="Wilkins M.J."/>
            <person name="Karaoz U."/>
            <person name="Brodie E.L."/>
            <person name="Williams K.H."/>
            <person name="Hubbard S.S."/>
            <person name="Banfield J.F."/>
        </authorList>
    </citation>
    <scope>NUCLEOTIDE SEQUENCE [LARGE SCALE GENOMIC DNA]</scope>
</reference>
<dbReference type="EMBL" id="MHLZ01000012">
    <property type="protein sequence ID" value="OGZ20098.1"/>
    <property type="molecule type" value="Genomic_DNA"/>
</dbReference>
<organism evidence="2 3">
    <name type="scientific">Candidatus Nealsonbacteria bacterium RIFCSPHIGHO2_01_FULL_38_55</name>
    <dbReference type="NCBI Taxonomy" id="1801664"/>
    <lineage>
        <taxon>Bacteria</taxon>
        <taxon>Candidatus Nealsoniibacteriota</taxon>
    </lineage>
</organism>
<accession>A0A1G2E4W5</accession>
<feature type="transmembrane region" description="Helical" evidence="1">
    <location>
        <begin position="94"/>
        <end position="112"/>
    </location>
</feature>